<evidence type="ECO:0000256" key="3">
    <source>
        <dbReference type="ARBA" id="ARBA00022842"/>
    </source>
</evidence>
<dbReference type="SUPFAM" id="SSF53474">
    <property type="entry name" value="alpha/beta-Hydrolases"/>
    <property type="match status" value="1"/>
</dbReference>
<dbReference type="InterPro" id="IPR004433">
    <property type="entry name" value="MenaQ_synth_MenD"/>
</dbReference>
<feature type="compositionally biased region" description="Basic and acidic residues" evidence="6">
    <location>
        <begin position="1513"/>
        <end position="1527"/>
    </location>
</feature>
<dbReference type="InterPro" id="IPR012001">
    <property type="entry name" value="Thiamin_PyroP_enz_TPP-bd_dom"/>
</dbReference>
<protein>
    <recommendedName>
        <fullName evidence="7">Mandelate racemase/muconate lactonizing enzyme C-terminal domain-containing protein</fullName>
    </recommendedName>
</protein>
<evidence type="ECO:0000313" key="9">
    <source>
        <dbReference type="Proteomes" id="UP000751190"/>
    </source>
</evidence>
<evidence type="ECO:0000256" key="2">
    <source>
        <dbReference type="ARBA" id="ARBA00022723"/>
    </source>
</evidence>
<evidence type="ECO:0000256" key="1">
    <source>
        <dbReference type="ARBA" id="ARBA00022679"/>
    </source>
</evidence>
<dbReference type="SUPFAM" id="SSF56322">
    <property type="entry name" value="ADC synthase"/>
    <property type="match status" value="1"/>
</dbReference>
<dbReference type="InterPro" id="IPR029017">
    <property type="entry name" value="Enolase-like_N"/>
</dbReference>
<dbReference type="Pfam" id="PF02776">
    <property type="entry name" value="TPP_enzyme_N"/>
    <property type="match status" value="1"/>
</dbReference>
<evidence type="ECO:0000313" key="8">
    <source>
        <dbReference type="EMBL" id="KAG8469262.1"/>
    </source>
</evidence>
<dbReference type="Gene3D" id="3.20.20.120">
    <property type="entry name" value="Enolase-like C-terminal domain"/>
    <property type="match status" value="1"/>
</dbReference>
<name>A0A8J5XVK9_DIALT</name>
<feature type="region of interest" description="Disordered" evidence="6">
    <location>
        <begin position="1725"/>
        <end position="1744"/>
    </location>
</feature>
<dbReference type="SUPFAM" id="SSF54826">
    <property type="entry name" value="Enolase N-terminal domain-like"/>
    <property type="match status" value="1"/>
</dbReference>
<keyword evidence="3" id="KW-0460">Magnesium</keyword>
<dbReference type="InterPro" id="IPR013342">
    <property type="entry name" value="Mandelate_racemase_C"/>
</dbReference>
<comment type="caution">
    <text evidence="8">The sequence shown here is derived from an EMBL/GenBank/DDBJ whole genome shotgun (WGS) entry which is preliminary data.</text>
</comment>
<dbReference type="PANTHER" id="PTHR42916:SF1">
    <property type="entry name" value="PROTEIN PHYLLO, CHLOROPLASTIC"/>
    <property type="match status" value="1"/>
</dbReference>
<dbReference type="GO" id="GO:0009234">
    <property type="term" value="P:menaquinone biosynthetic process"/>
    <property type="evidence" value="ECO:0007669"/>
    <property type="project" value="InterPro"/>
</dbReference>
<evidence type="ECO:0000256" key="5">
    <source>
        <dbReference type="ARBA" id="ARBA00023211"/>
    </source>
</evidence>
<feature type="region of interest" description="Disordered" evidence="6">
    <location>
        <begin position="1794"/>
        <end position="1814"/>
    </location>
</feature>
<keyword evidence="4" id="KW-0786">Thiamine pyrophosphate</keyword>
<feature type="domain" description="Mandelate racemase/muconate lactonizing enzyme C-terminal" evidence="7">
    <location>
        <begin position="1988"/>
        <end position="2088"/>
    </location>
</feature>
<dbReference type="Proteomes" id="UP000751190">
    <property type="component" value="Unassembled WGS sequence"/>
</dbReference>
<dbReference type="InterPro" id="IPR005801">
    <property type="entry name" value="ADC_synthase"/>
</dbReference>
<dbReference type="InterPro" id="IPR029058">
    <property type="entry name" value="AB_hydrolase_fold"/>
</dbReference>
<dbReference type="Gene3D" id="3.40.50.1220">
    <property type="entry name" value="TPP-binding domain"/>
    <property type="match status" value="1"/>
</dbReference>
<dbReference type="PANTHER" id="PTHR42916">
    <property type="entry name" value="2-SUCCINYL-5-ENOLPYRUVYL-6-HYDROXY-3-CYCLOHEXENE-1-CARBOXYLATE SYNTHASE"/>
    <property type="match status" value="1"/>
</dbReference>
<dbReference type="SUPFAM" id="SSF51604">
    <property type="entry name" value="Enolase C-terminal domain-like"/>
    <property type="match status" value="2"/>
</dbReference>
<dbReference type="OrthoDB" id="8119704at2759"/>
<accession>A0A8J5XVK9</accession>
<gene>
    <name evidence="8" type="ORF">KFE25_007780</name>
</gene>
<sequence>MASSAMHDDAPCVPVVDGPPPPLWRAHRLLHDALADLGAPPRAARALGYLRVEVELDDAPCEPLFWLQLQPGYPRVYFRDRSRGVCVAGVGECVSVRGDGHLDADASGWPPVDAWHDRMRLVGGGRFDGGRGADADWAAYGGYRFVLPAVELQRHAGRTYLAAHLRWDAASEASWERARCSALHALHRSVPSAQPNVPHLPYLESEEELTGREAWRGAIARVLAAIDAADASKVVLARRTVCTLSDDADPIAVLARFLDAAESQPGGPTAAVAGAQLREASMRADARCPSAPPPRYGTLFCMQLAPTCAFVGCSPERLFAADGRTVRTEAIAGTRRRGESAQRDAQLGEELLSSVKDMRENESVQHFVCEQLGTVCKRVSAPASGGAQVVRLRHVQHLYAAFEGELRPEHQLCPPRAPGGAVPAPPDAEPDGAGADVRRSVRSALAMLRALHPTPAVCGQPCGGARELIGQLEPSDRGWYAGPFGYISRSRADFCVAIRSALVAPGRRLLLFAGAGVVLGSDADREYDECADKMRNFRELFAPALEYGELPSPNALHGAALVEELARHGVRHVVICPGSRSTPVTAAAAAHAGVQTVVLHDERGAGFYAVGYARACGRAAAVVVTSGTAVANLLPAIVEASAERLPLVVISADRPAELRDAGANQTIDQVRIFGGFVRRCEDLPPPDGSAVALRALLTTVGTSVSCAHGLDGSPAGPVQLNVQFREPLEPRAVVAWDARACLCGTRIQAWLRSRRPFTLHAPGLSVSPSHEWALAGADRDLADDPRARAARARGCVDEARSVGVESPASAERAPPAVPAHSPASPSLGPLAELAPAGALALVPLLRGARRGLLVAASLPCAADREAVAQLAAWLQWPLYADLTSGLRLGCASASLVLGSLDQSLHSEIVARGLAPDVVVQFGTRIISKRAAALLGEAGARAHALVAPGCARYDPDHTLTLRVSASALDVVRILDGALAAEGGARAAGVRPSPLRHVARLCAEVESELELEMLRAASERRAQMAAPGDGADGGAARSDAACCVSDDAIAPEETLPLSEPLLARRLLQLLPAGDGFFVGNSMPVRDADMFGPARADADVDAGAGAGAGVDARTDARCSAPGKVLACEAMSSEARDTTPPAPRAKPPRATAAQRVGANRGASGIDGLIATAAGYARGVGARTTLLVGDMSALHDASSLHALRATPAPLVVVIVNNGGGGIFSMLPLALSSPELLTPFFDTEHSVHFGALCAAHGVPHRHARTVGELRDAYGWALRTAHETRRAAVLEVCAERGEVRPLHARLASAARRAVERCAVRGLPLSWVASDALLRAPPPPPAPTAAREGSAVRSDDEGKGVDAWPLALVCLHGMFGCACDWDATLAHLAGAVHLGAQLADRVLCVELPGHGRTGAWRWVEARDARRDADAPLAAAKARVAGASGASGAAGAGGAQCEEEGLLPSMALSASAVCALVRRLCARHRIVLVGYSLGGRVALAAARALLDAEATDATEVADATEAGERHALDGDAPDADRAPPRLDAMLLLGASPGLDGASERAARAAGDEQHAARLRAVCGPAEWRGALAGWYSLPLWGPALCAHVGGAQLQRAPPSDAKGARAAPRFDAMLSRRLGSSPGRASSALAQLSPGRTPSLWPWLRAGGLARGGRAIPLAYAHGALDARYAAVGAQLGREAGAHVVSVGGCGHALLVEAPDAVAAAIVELARRLVPAPAGDADDMTSPPSIHEEAGANAPVVLSDARVQRRALALRTPLALARGGPLSSRHVVLVVLTARGARGAAASNASGARSSHGVGEASPLPGFHGESAEEVERALALAVSELLGAPTPRPIAWPRAGASNIELHAWPLDASSRVAAALPPSARFALQLAAVQLLCAHDALSARAHHRRALALVAALRAFVSHGARPRVPRAHGAASAALGARGCGGGARDAPTRYRSHVSLNALVLQGPPPAVPLVPASPAGARTGGADAGGGAEAGGGLGEHVRSLWLRGFRTFKLKVGRGTPADEAARVGEAARALHGGGTWLRLDGNRQWTLEQAVDFARALGRDGSLECVEYAEELLVNPAELPELYARTGLRFALDESLSDALGGSAHARGGGDSGVEALDALAAAEPARPGSGLAPAAQLALALLARADAQCGLAAYIVKPSLVGGLGACAALRARARTSGARLVLSSAFESGVALAQLAALAEALADEDAGDDGGGGRGGAPEAHGLNTYEALGADVLCPSFASLVDGAHVRLEACELALDECARELAAQDEVVL</sequence>
<keyword evidence="9" id="KW-1185">Reference proteome</keyword>
<dbReference type="InterPro" id="IPR029061">
    <property type="entry name" value="THDP-binding"/>
</dbReference>
<dbReference type="SMART" id="SM00922">
    <property type="entry name" value="MR_MLE"/>
    <property type="match status" value="1"/>
</dbReference>
<dbReference type="CDD" id="cd07037">
    <property type="entry name" value="TPP_PYR_MenD"/>
    <property type="match status" value="1"/>
</dbReference>
<dbReference type="GO" id="GO:0030976">
    <property type="term" value="F:thiamine pyrophosphate binding"/>
    <property type="evidence" value="ECO:0007669"/>
    <property type="project" value="InterPro"/>
</dbReference>
<reference evidence="8" key="1">
    <citation type="submission" date="2021-05" db="EMBL/GenBank/DDBJ databases">
        <title>The genome of the haptophyte Pavlova lutheri (Diacronema luteri, Pavlovales) - a model for lipid biosynthesis in eukaryotic algae.</title>
        <authorList>
            <person name="Hulatt C.J."/>
            <person name="Posewitz M.C."/>
        </authorList>
    </citation>
    <scope>NUCLEOTIDE SEQUENCE</scope>
    <source>
        <strain evidence="8">NIVA-4/92</strain>
    </source>
</reference>
<evidence type="ECO:0000256" key="4">
    <source>
        <dbReference type="ARBA" id="ARBA00023052"/>
    </source>
</evidence>
<dbReference type="HAMAP" id="MF_01659">
    <property type="entry name" value="MenD"/>
    <property type="match status" value="1"/>
</dbReference>
<keyword evidence="2" id="KW-0479">Metal-binding</keyword>
<dbReference type="GO" id="GO:0046872">
    <property type="term" value="F:metal ion binding"/>
    <property type="evidence" value="ECO:0007669"/>
    <property type="project" value="UniProtKB-KW"/>
</dbReference>
<dbReference type="InterPro" id="IPR015890">
    <property type="entry name" value="Chorismate_C"/>
</dbReference>
<dbReference type="EMBL" id="JAGTXO010000003">
    <property type="protein sequence ID" value="KAG8469262.1"/>
    <property type="molecule type" value="Genomic_DNA"/>
</dbReference>
<keyword evidence="1" id="KW-0808">Transferase</keyword>
<evidence type="ECO:0000259" key="7">
    <source>
        <dbReference type="SMART" id="SM00922"/>
    </source>
</evidence>
<dbReference type="InterPro" id="IPR032264">
    <property type="entry name" value="MenD_middle"/>
</dbReference>
<organism evidence="8 9">
    <name type="scientific">Diacronema lutheri</name>
    <name type="common">Unicellular marine alga</name>
    <name type="synonym">Monochrysis lutheri</name>
    <dbReference type="NCBI Taxonomy" id="2081491"/>
    <lineage>
        <taxon>Eukaryota</taxon>
        <taxon>Haptista</taxon>
        <taxon>Haptophyta</taxon>
        <taxon>Pavlovophyceae</taxon>
        <taxon>Pavlovales</taxon>
        <taxon>Pavlovaceae</taxon>
        <taxon>Diacronema</taxon>
    </lineage>
</organism>
<dbReference type="SUPFAM" id="SSF52518">
    <property type="entry name" value="Thiamin diphosphate-binding fold (THDP-binding)"/>
    <property type="match status" value="2"/>
</dbReference>
<feature type="region of interest" description="Disordered" evidence="6">
    <location>
        <begin position="1127"/>
        <end position="1153"/>
    </location>
</feature>
<proteinExistence type="inferred from homology"/>
<feature type="region of interest" description="Disordered" evidence="6">
    <location>
        <begin position="415"/>
        <end position="434"/>
    </location>
</feature>
<dbReference type="CDD" id="cd02009">
    <property type="entry name" value="TPP_SHCHC_synthase"/>
    <property type="match status" value="1"/>
</dbReference>
<dbReference type="OMA" id="ERGAGFY"/>
<dbReference type="Gene3D" id="3.40.50.1820">
    <property type="entry name" value="alpha/beta hydrolase"/>
    <property type="match status" value="1"/>
</dbReference>
<dbReference type="Pfam" id="PF13378">
    <property type="entry name" value="MR_MLE_C"/>
    <property type="match status" value="1"/>
</dbReference>
<dbReference type="InterPro" id="IPR036849">
    <property type="entry name" value="Enolase-like_C_sf"/>
</dbReference>
<dbReference type="InterPro" id="IPR029065">
    <property type="entry name" value="Enolase_C-like"/>
</dbReference>
<dbReference type="GO" id="GO:0070204">
    <property type="term" value="F:2-succinyl-5-enolpyruvyl-6-hydroxy-3-cyclohexene-1-carboxylic-acid synthase activity"/>
    <property type="evidence" value="ECO:0007669"/>
    <property type="project" value="InterPro"/>
</dbReference>
<feature type="compositionally biased region" description="Low complexity" evidence="6">
    <location>
        <begin position="804"/>
        <end position="824"/>
    </location>
</feature>
<evidence type="ECO:0000256" key="6">
    <source>
        <dbReference type="SAM" id="MobiDB-lite"/>
    </source>
</evidence>
<dbReference type="Pfam" id="PF16582">
    <property type="entry name" value="TPP_enzyme_M_2"/>
    <property type="match status" value="1"/>
</dbReference>
<keyword evidence="5" id="KW-0464">Manganese</keyword>
<dbReference type="Gene3D" id="3.30.390.10">
    <property type="entry name" value="Enolase-like, N-terminal domain"/>
    <property type="match status" value="1"/>
</dbReference>
<feature type="region of interest" description="Disordered" evidence="6">
    <location>
        <begin position="1507"/>
        <end position="1527"/>
    </location>
</feature>
<dbReference type="Gene3D" id="3.40.50.970">
    <property type="match status" value="2"/>
</dbReference>
<dbReference type="Pfam" id="PF00425">
    <property type="entry name" value="Chorismate_bind"/>
    <property type="match status" value="2"/>
</dbReference>
<feature type="region of interest" description="Disordered" evidence="6">
    <location>
        <begin position="802"/>
        <end position="824"/>
    </location>
</feature>
<dbReference type="Gene3D" id="3.60.120.10">
    <property type="entry name" value="Anthranilate synthase"/>
    <property type="match status" value="3"/>
</dbReference>